<dbReference type="GO" id="GO:0019605">
    <property type="term" value="P:butyrate metabolic process"/>
    <property type="evidence" value="ECO:0007669"/>
    <property type="project" value="UniProtKB-UniRule"/>
</dbReference>
<feature type="domain" description="Acetyl-CoA hydrolase/transferase N-terminal" evidence="4">
    <location>
        <begin position="6"/>
        <end position="192"/>
    </location>
</feature>
<feature type="domain" description="Acetyl-CoA hydrolase/transferase C-terminal" evidence="5">
    <location>
        <begin position="279"/>
        <end position="434"/>
    </location>
</feature>
<dbReference type="EMBL" id="FUZT01000002">
    <property type="protein sequence ID" value="SKC49640.1"/>
    <property type="molecule type" value="Genomic_DNA"/>
</dbReference>
<dbReference type="Proteomes" id="UP000190285">
    <property type="component" value="Unassembled WGS sequence"/>
</dbReference>
<keyword evidence="3" id="KW-0443">Lipid metabolism</keyword>
<feature type="active site" description="5-glutamyl coenzyme A thioester intermediate" evidence="3">
    <location>
        <position position="245"/>
    </location>
</feature>
<reference evidence="7" key="1">
    <citation type="submission" date="2017-02" db="EMBL/GenBank/DDBJ databases">
        <authorList>
            <person name="Varghese N."/>
            <person name="Submissions S."/>
        </authorList>
    </citation>
    <scope>NUCLEOTIDE SEQUENCE [LARGE SCALE GENOMIC DNA]</scope>
    <source>
        <strain evidence="7">M1</strain>
    </source>
</reference>
<dbReference type="Pfam" id="PF13336">
    <property type="entry name" value="AcetylCoA_hyd_C"/>
    <property type="match status" value="1"/>
</dbReference>
<dbReference type="UniPathway" id="UPA00863"/>
<dbReference type="GO" id="GO:0005737">
    <property type="term" value="C:cytoplasm"/>
    <property type="evidence" value="ECO:0007669"/>
    <property type="project" value="UniProtKB-SubCell"/>
</dbReference>
<comment type="subcellular location">
    <subcellularLocation>
        <location evidence="3">Cytoplasm</location>
    </subcellularLocation>
</comment>
<dbReference type="InterPro" id="IPR038460">
    <property type="entry name" value="AcetylCoA_hyd_C_sf"/>
</dbReference>
<dbReference type="GO" id="GO:0008775">
    <property type="term" value="F:acetate CoA-transferase activity"/>
    <property type="evidence" value="ECO:0007669"/>
    <property type="project" value="InterPro"/>
</dbReference>
<dbReference type="PANTHER" id="PTHR21432:SF20">
    <property type="entry name" value="ACETYL-COA HYDROLASE"/>
    <property type="match status" value="1"/>
</dbReference>
<gene>
    <name evidence="6" type="ORF">SAMN02194393_01124</name>
</gene>
<accession>A0A1T5JDX7</accession>
<keyword evidence="3" id="KW-0963">Cytoplasm</keyword>
<evidence type="ECO:0000256" key="1">
    <source>
        <dbReference type="ARBA" id="ARBA00009632"/>
    </source>
</evidence>
<keyword evidence="2 3" id="KW-0808">Transferase</keyword>
<dbReference type="Gene3D" id="3.30.750.70">
    <property type="entry name" value="4-hydroxybutyrate coenzyme like domains"/>
    <property type="match status" value="1"/>
</dbReference>
<keyword evidence="7" id="KW-1185">Reference proteome</keyword>
<sequence>MNNFMEEYKRKLVTVDEAAKVVKSGDWVEYGPVLNCAVDFDEALAKRKDELWDVKIRTAIGPYTHYTIEADPSGEHFVWSSWHQAGQDRKYANSKNLYFCPMNLSELPQMTRQDAIPSDVFVVQTTPMDKHGYFNFGLSSLHAIAAIETAKIVIFEVNDKMPRCLGGNQECAHISQVDYVFESKGKSVAALPAIHPNEVEEKIAGFILERLYNGCCIQLGIGGVPNAVGKMVAQSDLKDLGVHTEMYADAYVDMSKAGKITGACKNIDKYKQVYSFAMGTSEMYDFIDENPGLASYSIDYTNDPAVIAQIDNFVSINAAVEMDLFGQICSESIGTKQISGTGGQLDFVIGAYHSKGGQSFVCLPSTVTIKGNVSSRIKPTITPGGIVTDPRTCTDMVVTEYGIAKIKGQNTWQRAENLINIAHPDFRDELIKEAENMKIWRRSNKRG</sequence>
<proteinExistence type="inferred from homology"/>
<dbReference type="OrthoDB" id="9801795at2"/>
<dbReference type="Pfam" id="PF02550">
    <property type="entry name" value="AcetylCoA_hydro"/>
    <property type="match status" value="1"/>
</dbReference>
<keyword evidence="3" id="KW-0276">Fatty acid metabolism</keyword>
<evidence type="ECO:0000313" key="6">
    <source>
        <dbReference type="EMBL" id="SKC49640.1"/>
    </source>
</evidence>
<dbReference type="Gene3D" id="3.40.1080.20">
    <property type="entry name" value="Acetyl-CoA hydrolase/transferase C-terminal domain"/>
    <property type="match status" value="1"/>
</dbReference>
<evidence type="ECO:0000313" key="7">
    <source>
        <dbReference type="Proteomes" id="UP000190285"/>
    </source>
</evidence>
<dbReference type="SUPFAM" id="SSF100950">
    <property type="entry name" value="NagB/RpiA/CoA transferase-like"/>
    <property type="match status" value="2"/>
</dbReference>
<feature type="binding site" evidence="3">
    <location>
        <position position="343"/>
    </location>
    <ligand>
        <name>CoA</name>
        <dbReference type="ChEBI" id="CHEBI:57287"/>
    </ligand>
</feature>
<dbReference type="HAMAP" id="MF_03228">
    <property type="entry name" value="But_CoA_trans"/>
    <property type="match status" value="1"/>
</dbReference>
<dbReference type="InterPro" id="IPR003702">
    <property type="entry name" value="ActCoA_hydro_N"/>
</dbReference>
<dbReference type="Gene3D" id="3.40.1080.10">
    <property type="entry name" value="Glutaconate Coenzyme A-transferase"/>
    <property type="match status" value="1"/>
</dbReference>
<evidence type="ECO:0000256" key="3">
    <source>
        <dbReference type="HAMAP-Rule" id="MF_03228"/>
    </source>
</evidence>
<dbReference type="InterPro" id="IPR023990">
    <property type="entry name" value="Butryl-CoA_acetate_CoA_Tfrase"/>
</dbReference>
<dbReference type="GO" id="GO:0006084">
    <property type="term" value="P:acetyl-CoA metabolic process"/>
    <property type="evidence" value="ECO:0007669"/>
    <property type="project" value="UniProtKB-UniRule"/>
</dbReference>
<comment type="function">
    <text evidence="3">Coenzyme A-transferase that converts butyrate to butyryl-CoA.</text>
</comment>
<dbReference type="InterPro" id="IPR046433">
    <property type="entry name" value="ActCoA_hydro"/>
</dbReference>
<dbReference type="STRING" id="36842.SAMN02194393_01124"/>
<comment type="similarity">
    <text evidence="1 3">Belongs to the acetyl-CoA hydrolase/transferase family.</text>
</comment>
<evidence type="ECO:0000259" key="4">
    <source>
        <dbReference type="Pfam" id="PF02550"/>
    </source>
</evidence>
<evidence type="ECO:0000259" key="5">
    <source>
        <dbReference type="Pfam" id="PF13336"/>
    </source>
</evidence>
<dbReference type="InterPro" id="IPR026888">
    <property type="entry name" value="AcetylCoA_hyd_C"/>
</dbReference>
<feature type="binding site" evidence="3">
    <location>
        <position position="320"/>
    </location>
    <ligand>
        <name>CoA</name>
        <dbReference type="ChEBI" id="CHEBI:57287"/>
    </ligand>
</feature>
<comment type="pathway">
    <text evidence="3">Lipid metabolism; butanoate metabolism.</text>
</comment>
<dbReference type="AlphaFoldDB" id="A0A1T5JDX7"/>
<organism evidence="6 7">
    <name type="scientific">Maledivibacter halophilus</name>
    <dbReference type="NCBI Taxonomy" id="36842"/>
    <lineage>
        <taxon>Bacteria</taxon>
        <taxon>Bacillati</taxon>
        <taxon>Bacillota</taxon>
        <taxon>Clostridia</taxon>
        <taxon>Peptostreptococcales</taxon>
        <taxon>Caminicellaceae</taxon>
        <taxon>Maledivibacter</taxon>
    </lineage>
</organism>
<feature type="binding site" evidence="3">
    <location>
        <begin position="220"/>
        <end position="224"/>
    </location>
    <ligand>
        <name>CoA</name>
        <dbReference type="ChEBI" id="CHEBI:57287"/>
    </ligand>
</feature>
<comment type="catalytic activity">
    <reaction evidence="3">
        <text>butanoate + acetyl-CoA = butanoyl-CoA + acetate</text>
        <dbReference type="Rhea" id="RHEA:30071"/>
        <dbReference type="ChEBI" id="CHEBI:17968"/>
        <dbReference type="ChEBI" id="CHEBI:30089"/>
        <dbReference type="ChEBI" id="CHEBI:57288"/>
        <dbReference type="ChEBI" id="CHEBI:57371"/>
    </reaction>
</comment>
<evidence type="ECO:0000256" key="2">
    <source>
        <dbReference type="ARBA" id="ARBA00022679"/>
    </source>
</evidence>
<dbReference type="InterPro" id="IPR037171">
    <property type="entry name" value="NagB/RpiA_transferase-like"/>
</dbReference>
<dbReference type="EC" id="2.8.3.-" evidence="3"/>
<name>A0A1T5JDX7_9FIRM</name>
<dbReference type="PANTHER" id="PTHR21432">
    <property type="entry name" value="ACETYL-COA HYDROLASE-RELATED"/>
    <property type="match status" value="1"/>
</dbReference>
<dbReference type="GO" id="GO:0006083">
    <property type="term" value="P:acetate metabolic process"/>
    <property type="evidence" value="ECO:0007669"/>
    <property type="project" value="InterPro"/>
</dbReference>
<protein>
    <recommendedName>
        <fullName evidence="3">Probable butyrate:acetyl-CoA coenzyme A-transferase</fullName>
        <shortName evidence="3">Butyrate CoA-transferase</shortName>
        <ecNumber evidence="3">2.8.3.-</ecNumber>
    </recommendedName>
</protein>